<comment type="caution">
    <text evidence="2">The sequence shown here is derived from an EMBL/GenBank/DDBJ whole genome shotgun (WGS) entry which is preliminary data.</text>
</comment>
<dbReference type="AlphaFoldDB" id="A0A9P4TR74"/>
<dbReference type="Proteomes" id="UP000800235">
    <property type="component" value="Unassembled WGS sequence"/>
</dbReference>
<dbReference type="EMBL" id="MU007273">
    <property type="protein sequence ID" value="KAF2414877.1"/>
    <property type="molecule type" value="Genomic_DNA"/>
</dbReference>
<evidence type="ECO:0000313" key="2">
    <source>
        <dbReference type="EMBL" id="KAF2414877.1"/>
    </source>
</evidence>
<accession>A0A9P4TR74</accession>
<feature type="region of interest" description="Disordered" evidence="1">
    <location>
        <begin position="1"/>
        <end position="30"/>
    </location>
</feature>
<sequence>MADGVGRGDGDETDSEAETRQEEQSEREERLDQAVLDAAVSLIRQRLDRRAFDSAIVSFAAVRAWDPAAGTWVKVGNYTPYLSHLIYGCQLLALLYCLRIPAVAADEQPLTDYLVRFRDQWLLNDTPRPVAELLGTRLLGFEIARNTVNQAQVRWHADGETIAYGDVQLQMGQLRGLVRHELDTAQELFARDLCFGLKGVPECPLEALVDN</sequence>
<proteinExistence type="predicted"/>
<evidence type="ECO:0000256" key="1">
    <source>
        <dbReference type="SAM" id="MobiDB-lite"/>
    </source>
</evidence>
<organism evidence="2 3">
    <name type="scientific">Tothia fuscella</name>
    <dbReference type="NCBI Taxonomy" id="1048955"/>
    <lineage>
        <taxon>Eukaryota</taxon>
        <taxon>Fungi</taxon>
        <taxon>Dikarya</taxon>
        <taxon>Ascomycota</taxon>
        <taxon>Pezizomycotina</taxon>
        <taxon>Dothideomycetes</taxon>
        <taxon>Pleosporomycetidae</taxon>
        <taxon>Venturiales</taxon>
        <taxon>Cylindrosympodiaceae</taxon>
        <taxon>Tothia</taxon>
    </lineage>
</organism>
<feature type="compositionally biased region" description="Basic and acidic residues" evidence="1">
    <location>
        <begin position="1"/>
        <end position="10"/>
    </location>
</feature>
<protein>
    <submittedName>
        <fullName evidence="2">Uncharacterized protein</fullName>
    </submittedName>
</protein>
<name>A0A9P4TR74_9PEZI</name>
<reference evidence="2" key="1">
    <citation type="journal article" date="2020" name="Stud. Mycol.">
        <title>101 Dothideomycetes genomes: a test case for predicting lifestyles and emergence of pathogens.</title>
        <authorList>
            <person name="Haridas S."/>
            <person name="Albert R."/>
            <person name="Binder M."/>
            <person name="Bloem J."/>
            <person name="Labutti K."/>
            <person name="Salamov A."/>
            <person name="Andreopoulos B."/>
            <person name="Baker S."/>
            <person name="Barry K."/>
            <person name="Bills G."/>
            <person name="Bluhm B."/>
            <person name="Cannon C."/>
            <person name="Castanera R."/>
            <person name="Culley D."/>
            <person name="Daum C."/>
            <person name="Ezra D."/>
            <person name="Gonzalez J."/>
            <person name="Henrissat B."/>
            <person name="Kuo A."/>
            <person name="Liang C."/>
            <person name="Lipzen A."/>
            <person name="Lutzoni F."/>
            <person name="Magnuson J."/>
            <person name="Mondo S."/>
            <person name="Nolan M."/>
            <person name="Ohm R."/>
            <person name="Pangilinan J."/>
            <person name="Park H.-J."/>
            <person name="Ramirez L."/>
            <person name="Alfaro M."/>
            <person name="Sun H."/>
            <person name="Tritt A."/>
            <person name="Yoshinaga Y."/>
            <person name="Zwiers L.-H."/>
            <person name="Turgeon B."/>
            <person name="Goodwin S."/>
            <person name="Spatafora J."/>
            <person name="Crous P."/>
            <person name="Grigoriev I."/>
        </authorList>
    </citation>
    <scope>NUCLEOTIDE SEQUENCE</scope>
    <source>
        <strain evidence="2">CBS 130266</strain>
    </source>
</reference>
<feature type="compositionally biased region" description="Basic and acidic residues" evidence="1">
    <location>
        <begin position="17"/>
        <end position="30"/>
    </location>
</feature>
<keyword evidence="3" id="KW-1185">Reference proteome</keyword>
<evidence type="ECO:0000313" key="3">
    <source>
        <dbReference type="Proteomes" id="UP000800235"/>
    </source>
</evidence>
<gene>
    <name evidence="2" type="ORF">EJ08DRAFT_713837</name>
</gene>
<dbReference type="OrthoDB" id="2608216at2759"/>